<reference evidence="1" key="1">
    <citation type="submission" date="2022-06" db="EMBL/GenBank/DDBJ databases">
        <title>Draft genome sequences of Leminorella grimontii str. JCM5902.</title>
        <authorList>
            <person name="Wakabayashi Y."/>
            <person name="Kojima K."/>
        </authorList>
    </citation>
    <scope>NUCLEOTIDE SEQUENCE</scope>
    <source>
        <strain evidence="1">JCM 5902</strain>
    </source>
</reference>
<dbReference type="EMBL" id="BRLH01000001">
    <property type="protein sequence ID" value="GKX54350.1"/>
    <property type="molecule type" value="Genomic_DNA"/>
</dbReference>
<accession>A0AAV5MYG2</accession>
<sequence length="49" mass="5573">MSGKAGKVNPVQFTTHEIDRFVGGSIFYLPEAALWLLPQPKLTRYFLSF</sequence>
<name>A0AAV5MYG2_9GAMM</name>
<comment type="caution">
    <text evidence="1">The sequence shown here is derived from an EMBL/GenBank/DDBJ whole genome shotgun (WGS) entry which is preliminary data.</text>
</comment>
<protein>
    <submittedName>
        <fullName evidence="1">Uncharacterized protein</fullName>
    </submittedName>
</protein>
<dbReference type="Proteomes" id="UP001058124">
    <property type="component" value="Unassembled WGS sequence"/>
</dbReference>
<gene>
    <name evidence="1" type="ORF">SOASR030_04620</name>
</gene>
<dbReference type="AlphaFoldDB" id="A0AAV5MYG2"/>
<keyword evidence="2" id="KW-1185">Reference proteome</keyword>
<evidence type="ECO:0000313" key="2">
    <source>
        <dbReference type="Proteomes" id="UP001058124"/>
    </source>
</evidence>
<organism evidence="1 2">
    <name type="scientific">Leminorella grimontii</name>
    <dbReference type="NCBI Taxonomy" id="82981"/>
    <lineage>
        <taxon>Bacteria</taxon>
        <taxon>Pseudomonadati</taxon>
        <taxon>Pseudomonadota</taxon>
        <taxon>Gammaproteobacteria</taxon>
        <taxon>Enterobacterales</taxon>
        <taxon>Budviciaceae</taxon>
        <taxon>Leminorella</taxon>
    </lineage>
</organism>
<evidence type="ECO:0000313" key="1">
    <source>
        <dbReference type="EMBL" id="GKX54350.1"/>
    </source>
</evidence>
<proteinExistence type="predicted"/>